<gene>
    <name evidence="3" type="ORF">Tci_403125</name>
</gene>
<dbReference type="Pfam" id="PF25597">
    <property type="entry name" value="SH3_retrovirus"/>
    <property type="match status" value="1"/>
</dbReference>
<proteinExistence type="predicted"/>
<organism evidence="3">
    <name type="scientific">Tanacetum cinerariifolium</name>
    <name type="common">Dalmatian daisy</name>
    <name type="synonym">Chrysanthemum cinerariifolium</name>
    <dbReference type="NCBI Taxonomy" id="118510"/>
    <lineage>
        <taxon>Eukaryota</taxon>
        <taxon>Viridiplantae</taxon>
        <taxon>Streptophyta</taxon>
        <taxon>Embryophyta</taxon>
        <taxon>Tracheophyta</taxon>
        <taxon>Spermatophyta</taxon>
        <taxon>Magnoliopsida</taxon>
        <taxon>eudicotyledons</taxon>
        <taxon>Gunneridae</taxon>
        <taxon>Pentapetalae</taxon>
        <taxon>asterids</taxon>
        <taxon>campanulids</taxon>
        <taxon>Asterales</taxon>
        <taxon>Asteraceae</taxon>
        <taxon>Asteroideae</taxon>
        <taxon>Anthemideae</taxon>
        <taxon>Anthemidinae</taxon>
        <taxon>Tanacetum</taxon>
    </lineage>
</organism>
<evidence type="ECO:0000313" key="3">
    <source>
        <dbReference type="EMBL" id="GEY31151.1"/>
    </source>
</evidence>
<protein>
    <submittedName>
        <fullName evidence="3">Retrovirus-related Pol polyprotein from transposon TNT 1-94</fullName>
    </submittedName>
</protein>
<name>A0A699HJN5_TANCI</name>
<reference evidence="3" key="1">
    <citation type="journal article" date="2019" name="Sci. Rep.">
        <title>Draft genome of Tanacetum cinerariifolium, the natural source of mosquito coil.</title>
        <authorList>
            <person name="Yamashiro T."/>
            <person name="Shiraishi A."/>
            <person name="Satake H."/>
            <person name="Nakayama K."/>
        </authorList>
    </citation>
    <scope>NUCLEOTIDE SEQUENCE</scope>
</reference>
<sequence length="384" mass="43319">MACKSCDELKLENAKLKETQIKFVKFYKSANSLREMLNNQKSPSCKIDLGFNSDKASTSGTKTMSFVGSSAKKVTDESTIKGHGSTLPGSVSRKDSEKGTEHGFSPHMSSRSNFVITRKKLIHNSIDESKKPFLKPSLKLGIGYVKTESRSKTHPPRRNISSQPRYNTPYGIKDLVMKSYEGVFLGYSQSSKAYVVSNKHTMKDKESLNMTFDESPPPTKSSPLVDDDVGEEDAIRKNTRIKFGLEDSKPTKTPMSMEIKLTKDDEADFVDSSKYQGMDLAKFTKKLPKPDKNEHKIMKIAQKPNPKTFLTCQRIKETHLKSVIYTKVYRKEAQAWVYTDCHPGNPCEPYLNPTAWGFDQLKIPEEMKAINRALSAQKLCVRES</sequence>
<accession>A0A699HJN5</accession>
<dbReference type="AlphaFoldDB" id="A0A699HJN5"/>
<feature type="region of interest" description="Disordered" evidence="1">
    <location>
        <begin position="147"/>
        <end position="166"/>
    </location>
</feature>
<feature type="region of interest" description="Disordered" evidence="1">
    <location>
        <begin position="68"/>
        <end position="109"/>
    </location>
</feature>
<feature type="compositionally biased region" description="Basic and acidic residues" evidence="1">
    <location>
        <begin position="92"/>
        <end position="101"/>
    </location>
</feature>
<dbReference type="InterPro" id="IPR057670">
    <property type="entry name" value="SH3_retrovirus"/>
</dbReference>
<dbReference type="EMBL" id="BKCJ010168119">
    <property type="protein sequence ID" value="GEY31151.1"/>
    <property type="molecule type" value="Genomic_DNA"/>
</dbReference>
<feature type="domain" description="Retroviral polymerase SH3-like" evidence="2">
    <location>
        <begin position="174"/>
        <end position="221"/>
    </location>
</feature>
<evidence type="ECO:0000256" key="1">
    <source>
        <dbReference type="SAM" id="MobiDB-lite"/>
    </source>
</evidence>
<comment type="caution">
    <text evidence="3">The sequence shown here is derived from an EMBL/GenBank/DDBJ whole genome shotgun (WGS) entry which is preliminary data.</text>
</comment>
<evidence type="ECO:0000259" key="2">
    <source>
        <dbReference type="Pfam" id="PF25597"/>
    </source>
</evidence>